<dbReference type="KEGG" id="psym:J1N51_10585"/>
<keyword evidence="3" id="KW-1185">Reference proteome</keyword>
<feature type="transmembrane region" description="Helical" evidence="1">
    <location>
        <begin position="16"/>
        <end position="34"/>
    </location>
</feature>
<sequence length="167" mass="19601">MKHSAVEEQEALTEHWFFRVLVAGVVLALIFFVGSRSLNDVVEGVGEYKAQLMTDRFAKSVSHIHQEWDRNGKPSRLRLDYYESQTNPKDVWIWLNKQGWPLTVDEENPELNCRQLWVYFAETNTKTNELVTISVVSDERYCVYTWKNQDGAQKSFKYDSLVGRFEQ</sequence>
<protein>
    <recommendedName>
        <fullName evidence="4">MSHA biogenesis protein MshF</fullName>
    </recommendedName>
</protein>
<reference evidence="2" key="1">
    <citation type="submission" date="2021-03" db="EMBL/GenBank/DDBJ databases">
        <title>Description of Psychrosphaera ytuae sp. nov. isolated from deep sea sediment of South China Sea.</title>
        <authorList>
            <person name="Zhang J."/>
            <person name="Xu X.-D."/>
        </authorList>
    </citation>
    <scope>NUCLEOTIDE SEQUENCE</scope>
    <source>
        <strain evidence="2">MTZ26</strain>
    </source>
</reference>
<evidence type="ECO:0000313" key="2">
    <source>
        <dbReference type="EMBL" id="QTH63183.1"/>
    </source>
</evidence>
<dbReference type="Proteomes" id="UP000682739">
    <property type="component" value="Chromosome"/>
</dbReference>
<name>A0A975DA61_9GAMM</name>
<organism evidence="2 3">
    <name type="scientific">Psychrosphaera ytuae</name>
    <dbReference type="NCBI Taxonomy" id="2820710"/>
    <lineage>
        <taxon>Bacteria</taxon>
        <taxon>Pseudomonadati</taxon>
        <taxon>Pseudomonadota</taxon>
        <taxon>Gammaproteobacteria</taxon>
        <taxon>Alteromonadales</taxon>
        <taxon>Pseudoalteromonadaceae</taxon>
        <taxon>Psychrosphaera</taxon>
    </lineage>
</organism>
<proteinExistence type="predicted"/>
<keyword evidence="1" id="KW-0812">Transmembrane</keyword>
<keyword evidence="1" id="KW-1133">Transmembrane helix</keyword>
<keyword evidence="1" id="KW-0472">Membrane</keyword>
<accession>A0A975DA61</accession>
<evidence type="ECO:0000313" key="3">
    <source>
        <dbReference type="Proteomes" id="UP000682739"/>
    </source>
</evidence>
<evidence type="ECO:0008006" key="4">
    <source>
        <dbReference type="Google" id="ProtNLM"/>
    </source>
</evidence>
<gene>
    <name evidence="2" type="ORF">J1N51_10585</name>
</gene>
<dbReference type="RefSeq" id="WP_208831147.1">
    <property type="nucleotide sequence ID" value="NZ_CP072110.1"/>
</dbReference>
<dbReference type="AlphaFoldDB" id="A0A975DA61"/>
<evidence type="ECO:0000256" key="1">
    <source>
        <dbReference type="SAM" id="Phobius"/>
    </source>
</evidence>
<dbReference type="EMBL" id="CP072110">
    <property type="protein sequence ID" value="QTH63183.1"/>
    <property type="molecule type" value="Genomic_DNA"/>
</dbReference>